<comment type="caution">
    <text evidence="2">The sequence shown here is derived from an EMBL/GenBank/DDBJ whole genome shotgun (WGS) entry which is preliminary data.</text>
</comment>
<proteinExistence type="predicted"/>
<dbReference type="EMBL" id="JAQHRD010000013">
    <property type="protein sequence ID" value="KAJ6437121.1"/>
    <property type="molecule type" value="Genomic_DNA"/>
</dbReference>
<protein>
    <submittedName>
        <fullName evidence="2">MFS multidrug transporter</fullName>
    </submittedName>
</protein>
<feature type="signal peptide" evidence="1">
    <location>
        <begin position="1"/>
        <end position="19"/>
    </location>
</feature>
<name>A0AB34FEN8_9HYPO</name>
<sequence length="86" mass="9156">MKLEFGTLLLASALGGVLADLLPELKLADMQGLGSPTGNEASVQSCPPGYPRKCPLNNLCCYTSKCCQLSCCKEEATFCYNGHCYA</sequence>
<accession>A0AB34FEN8</accession>
<organism evidence="2 3">
    <name type="scientific">Purpureocillium lavendulum</name>
    <dbReference type="NCBI Taxonomy" id="1247861"/>
    <lineage>
        <taxon>Eukaryota</taxon>
        <taxon>Fungi</taxon>
        <taxon>Dikarya</taxon>
        <taxon>Ascomycota</taxon>
        <taxon>Pezizomycotina</taxon>
        <taxon>Sordariomycetes</taxon>
        <taxon>Hypocreomycetidae</taxon>
        <taxon>Hypocreales</taxon>
        <taxon>Ophiocordycipitaceae</taxon>
        <taxon>Purpureocillium</taxon>
    </lineage>
</organism>
<feature type="chain" id="PRO_5044316308" evidence="1">
    <location>
        <begin position="20"/>
        <end position="86"/>
    </location>
</feature>
<evidence type="ECO:0000313" key="2">
    <source>
        <dbReference type="EMBL" id="KAJ6437121.1"/>
    </source>
</evidence>
<dbReference type="Proteomes" id="UP001163105">
    <property type="component" value="Unassembled WGS sequence"/>
</dbReference>
<dbReference type="AlphaFoldDB" id="A0AB34FEN8"/>
<evidence type="ECO:0000313" key="3">
    <source>
        <dbReference type="Proteomes" id="UP001163105"/>
    </source>
</evidence>
<evidence type="ECO:0000256" key="1">
    <source>
        <dbReference type="SAM" id="SignalP"/>
    </source>
</evidence>
<gene>
    <name evidence="2" type="ORF">O9K51_10091</name>
</gene>
<reference evidence="2" key="1">
    <citation type="submission" date="2023-01" db="EMBL/GenBank/DDBJ databases">
        <title>The growth and conidiation of Purpureocillium lavendulum are regulated by nitrogen source and histone H3K14 acetylation.</title>
        <authorList>
            <person name="Tang P."/>
            <person name="Han J."/>
            <person name="Zhang C."/>
            <person name="Tang P."/>
            <person name="Qi F."/>
            <person name="Zhang K."/>
            <person name="Liang L."/>
        </authorList>
    </citation>
    <scope>NUCLEOTIDE SEQUENCE</scope>
    <source>
        <strain evidence="2">YMF1.00683</strain>
    </source>
</reference>
<keyword evidence="1" id="KW-0732">Signal</keyword>
<keyword evidence="3" id="KW-1185">Reference proteome</keyword>